<accession>A0ABY1PP08</accession>
<evidence type="ECO:0000256" key="5">
    <source>
        <dbReference type="ARBA" id="ARBA00023211"/>
    </source>
</evidence>
<reference evidence="7 8" key="1">
    <citation type="submission" date="2017-05" db="EMBL/GenBank/DDBJ databases">
        <authorList>
            <person name="Varghese N."/>
            <person name="Submissions S."/>
        </authorList>
    </citation>
    <scope>NUCLEOTIDE SEQUENCE [LARGE SCALE GENOMIC DNA]</scope>
    <source>
        <strain evidence="7 8">DSM 25457</strain>
    </source>
</reference>
<dbReference type="Proteomes" id="UP001158067">
    <property type="component" value="Unassembled WGS sequence"/>
</dbReference>
<dbReference type="PANTHER" id="PTHR34990:SF2">
    <property type="entry name" value="BLL8164 PROTEIN"/>
    <property type="match status" value="1"/>
</dbReference>
<dbReference type="SUPFAM" id="SSF56300">
    <property type="entry name" value="Metallo-dependent phosphatases"/>
    <property type="match status" value="1"/>
</dbReference>
<evidence type="ECO:0000256" key="4">
    <source>
        <dbReference type="ARBA" id="ARBA00023136"/>
    </source>
</evidence>
<name>A0ABY1PP08_9BACT</name>
<keyword evidence="5" id="KW-0464">Manganese</keyword>
<proteinExistence type="predicted"/>
<protein>
    <submittedName>
        <fullName evidence="7">UDP-2,3-diacylglucosamine pyrophosphatase LpxH</fullName>
    </submittedName>
</protein>
<dbReference type="InterPro" id="IPR004843">
    <property type="entry name" value="Calcineurin-like_PHP"/>
</dbReference>
<dbReference type="EMBL" id="FXUG01000001">
    <property type="protein sequence ID" value="SMP39970.1"/>
    <property type="molecule type" value="Genomic_DNA"/>
</dbReference>
<dbReference type="InterPro" id="IPR029052">
    <property type="entry name" value="Metallo-depent_PP-like"/>
</dbReference>
<feature type="domain" description="Calcineurin-like phosphoesterase" evidence="6">
    <location>
        <begin position="10"/>
        <end position="219"/>
    </location>
</feature>
<keyword evidence="1" id="KW-1003">Cell membrane</keyword>
<evidence type="ECO:0000259" key="6">
    <source>
        <dbReference type="Pfam" id="PF00149"/>
    </source>
</evidence>
<evidence type="ECO:0000313" key="7">
    <source>
        <dbReference type="EMBL" id="SMP39970.1"/>
    </source>
</evidence>
<dbReference type="RefSeq" id="WP_283430625.1">
    <property type="nucleotide sequence ID" value="NZ_CAWLDM010000001.1"/>
</dbReference>
<comment type="caution">
    <text evidence="7">The sequence shown here is derived from an EMBL/GenBank/DDBJ whole genome shotgun (WGS) entry which is preliminary data.</text>
</comment>
<dbReference type="PANTHER" id="PTHR34990">
    <property type="entry name" value="UDP-2,3-DIACYLGLUCOSAMINE HYDROLASE-RELATED"/>
    <property type="match status" value="1"/>
</dbReference>
<keyword evidence="3" id="KW-0479">Metal-binding</keyword>
<keyword evidence="8" id="KW-1185">Reference proteome</keyword>
<evidence type="ECO:0000313" key="8">
    <source>
        <dbReference type="Proteomes" id="UP001158067"/>
    </source>
</evidence>
<evidence type="ECO:0000256" key="3">
    <source>
        <dbReference type="ARBA" id="ARBA00022723"/>
    </source>
</evidence>
<dbReference type="InterPro" id="IPR043461">
    <property type="entry name" value="LpxH-like"/>
</dbReference>
<dbReference type="Pfam" id="PF00149">
    <property type="entry name" value="Metallophos"/>
    <property type="match status" value="1"/>
</dbReference>
<organism evidence="7 8">
    <name type="scientific">Neorhodopirellula lusitana</name>
    <dbReference type="NCBI Taxonomy" id="445327"/>
    <lineage>
        <taxon>Bacteria</taxon>
        <taxon>Pseudomonadati</taxon>
        <taxon>Planctomycetota</taxon>
        <taxon>Planctomycetia</taxon>
        <taxon>Pirellulales</taxon>
        <taxon>Pirellulaceae</taxon>
        <taxon>Neorhodopirellula</taxon>
    </lineage>
</organism>
<dbReference type="Gene3D" id="3.60.21.10">
    <property type="match status" value="1"/>
</dbReference>
<keyword evidence="4" id="KW-0472">Membrane</keyword>
<evidence type="ECO:0000256" key="1">
    <source>
        <dbReference type="ARBA" id="ARBA00022475"/>
    </source>
</evidence>
<dbReference type="CDD" id="cd07398">
    <property type="entry name" value="MPP_YbbF-LpxH"/>
    <property type="match status" value="1"/>
</dbReference>
<evidence type="ECO:0000256" key="2">
    <source>
        <dbReference type="ARBA" id="ARBA00022519"/>
    </source>
</evidence>
<keyword evidence="2" id="KW-0997">Cell inner membrane</keyword>
<gene>
    <name evidence="7" type="ORF">SAMN06265222_101387</name>
</gene>
<sequence>MMSSAAQPVRTVLISDVHLGSKHTQASKCLQFLKACQPEQLYLVGDFIDGWRCNHGWHWTEDCTAVMDRIEELMQAGTRVYYTPGNHDAFLRDDRGIDHILERFAGKFGRVNLANEFVFETLRGWRFLVSHGDLFDVVERQAQWISKASSFGYDSILNLNRNTNRVIGRGHRNPYGVCAKLKSSVKSVVRMLSDYETKMLEHAQSRLCDGAICGHIHTPTIVNSQDALYCNTGDWVENCTGLIEHLDGMIELRAVYGKSRYLDLPARTSLSERFNSEAVAATVQTQMLQATT</sequence>